<accession>A0A1H1MPF3</accession>
<gene>
    <name evidence="1" type="ORF">SAMN04489719_1048</name>
</gene>
<evidence type="ECO:0000313" key="1">
    <source>
        <dbReference type="EMBL" id="SDR88723.1"/>
    </source>
</evidence>
<dbReference type="OrthoDB" id="5113452at2"/>
<organism evidence="1 2">
    <name type="scientific">Agrococcus carbonis</name>
    <dbReference type="NCBI Taxonomy" id="684552"/>
    <lineage>
        <taxon>Bacteria</taxon>
        <taxon>Bacillati</taxon>
        <taxon>Actinomycetota</taxon>
        <taxon>Actinomycetes</taxon>
        <taxon>Micrococcales</taxon>
        <taxon>Microbacteriaceae</taxon>
        <taxon>Agrococcus</taxon>
    </lineage>
</organism>
<keyword evidence="2" id="KW-1185">Reference proteome</keyword>
<dbReference type="RefSeq" id="WP_092666031.1">
    <property type="nucleotide sequence ID" value="NZ_LT629734.1"/>
</dbReference>
<dbReference type="Proteomes" id="UP000199649">
    <property type="component" value="Chromosome I"/>
</dbReference>
<proteinExistence type="predicted"/>
<dbReference type="EMBL" id="LT629734">
    <property type="protein sequence ID" value="SDR88723.1"/>
    <property type="molecule type" value="Genomic_DNA"/>
</dbReference>
<dbReference type="STRING" id="684552.SAMN04489719_1048"/>
<reference evidence="2" key="1">
    <citation type="submission" date="2016-10" db="EMBL/GenBank/DDBJ databases">
        <authorList>
            <person name="Varghese N."/>
            <person name="Submissions S."/>
        </authorList>
    </citation>
    <scope>NUCLEOTIDE SEQUENCE [LARGE SCALE GENOMIC DNA]</scope>
    <source>
        <strain evidence="2">DSM 22965</strain>
    </source>
</reference>
<name>A0A1H1MPF3_9MICO</name>
<dbReference type="AlphaFoldDB" id="A0A1H1MPF3"/>
<sequence>MDRLPNVAGRDGAAAPGTVKTIRSALVLAAGALALTGCASGPSYAVLDRAAGDEDALPSELPASATEGADAETARFAGEHEDVALWLLRSEEPGGICLLAFRDPADWRKGCAGADLTVDGTLGAFTVVRDGGTPPAGATQVSENVYALS</sequence>
<evidence type="ECO:0000313" key="2">
    <source>
        <dbReference type="Proteomes" id="UP000199649"/>
    </source>
</evidence>
<protein>
    <submittedName>
        <fullName evidence="1">Uncharacterized protein</fullName>
    </submittedName>
</protein>